<gene>
    <name evidence="1" type="ORF">Q7C36_023507</name>
</gene>
<keyword evidence="2" id="KW-1185">Reference proteome</keyword>
<dbReference type="AlphaFoldDB" id="A0AA88IMH8"/>
<organism evidence="1 2">
    <name type="scientific">Tachysurus vachellii</name>
    <name type="common">Darkbarbel catfish</name>
    <name type="synonym">Pelteobagrus vachellii</name>
    <dbReference type="NCBI Taxonomy" id="175792"/>
    <lineage>
        <taxon>Eukaryota</taxon>
        <taxon>Metazoa</taxon>
        <taxon>Chordata</taxon>
        <taxon>Craniata</taxon>
        <taxon>Vertebrata</taxon>
        <taxon>Euteleostomi</taxon>
        <taxon>Actinopterygii</taxon>
        <taxon>Neopterygii</taxon>
        <taxon>Teleostei</taxon>
        <taxon>Ostariophysi</taxon>
        <taxon>Siluriformes</taxon>
        <taxon>Bagridae</taxon>
        <taxon>Tachysurus</taxon>
    </lineage>
</organism>
<evidence type="ECO:0000313" key="1">
    <source>
        <dbReference type="EMBL" id="KAK2815241.1"/>
    </source>
</evidence>
<evidence type="ECO:0000313" key="2">
    <source>
        <dbReference type="Proteomes" id="UP001187315"/>
    </source>
</evidence>
<name>A0AA88IMH8_TACVA</name>
<proteinExistence type="predicted"/>
<protein>
    <submittedName>
        <fullName evidence="1">Uncharacterized protein</fullName>
    </submittedName>
</protein>
<dbReference type="Proteomes" id="UP001187315">
    <property type="component" value="Unassembled WGS sequence"/>
</dbReference>
<reference evidence="1" key="1">
    <citation type="submission" date="2023-08" db="EMBL/GenBank/DDBJ databases">
        <title>Pelteobagrus vachellii genome.</title>
        <authorList>
            <person name="Liu H."/>
        </authorList>
    </citation>
    <scope>NUCLEOTIDE SEQUENCE</scope>
    <source>
        <strain evidence="1">PRFRI_2022a</strain>
        <tissue evidence="1">Muscle</tissue>
    </source>
</reference>
<accession>A0AA88IMH8</accession>
<dbReference type="EMBL" id="JAVHJS010000026">
    <property type="protein sequence ID" value="KAK2815241.1"/>
    <property type="molecule type" value="Genomic_DNA"/>
</dbReference>
<comment type="caution">
    <text evidence="1">The sequence shown here is derived from an EMBL/GenBank/DDBJ whole genome shotgun (WGS) entry which is preliminary data.</text>
</comment>
<sequence length="105" mass="11833">MLSFTSAAGSELAVIAEGITDGHQKMPELMCPMIARCSERLTDQEVMEEIRLRLTGIMPGGFGWDRIDKSYHELILNKSQRATGDQHRALIARQRHDKSRWPPAA</sequence>